<reference evidence="3" key="1">
    <citation type="journal article" date="2019" name="Int. J. Syst. Evol. Microbiol.">
        <title>The Global Catalogue of Microorganisms (GCM) 10K type strain sequencing project: providing services to taxonomists for standard genome sequencing and annotation.</title>
        <authorList>
            <consortium name="The Broad Institute Genomics Platform"/>
            <consortium name="The Broad Institute Genome Sequencing Center for Infectious Disease"/>
            <person name="Wu L."/>
            <person name="Ma J."/>
        </authorList>
    </citation>
    <scope>NUCLEOTIDE SEQUENCE [LARGE SCALE GENOMIC DNA]</scope>
    <source>
        <strain evidence="3">JCM 18542</strain>
    </source>
</reference>
<gene>
    <name evidence="2" type="ORF">GCM10023353_19910</name>
</gene>
<organism evidence="2 3">
    <name type="scientific">Tomitella cavernea</name>
    <dbReference type="NCBI Taxonomy" id="1387982"/>
    <lineage>
        <taxon>Bacteria</taxon>
        <taxon>Bacillati</taxon>
        <taxon>Actinomycetota</taxon>
        <taxon>Actinomycetes</taxon>
        <taxon>Mycobacteriales</taxon>
        <taxon>Tomitella</taxon>
    </lineage>
</organism>
<protein>
    <submittedName>
        <fullName evidence="2">Uncharacterized protein</fullName>
    </submittedName>
</protein>
<feature type="region of interest" description="Disordered" evidence="1">
    <location>
        <begin position="1"/>
        <end position="42"/>
    </location>
</feature>
<feature type="compositionally biased region" description="Basic and acidic residues" evidence="1">
    <location>
        <begin position="30"/>
        <end position="42"/>
    </location>
</feature>
<evidence type="ECO:0000313" key="2">
    <source>
        <dbReference type="EMBL" id="GAA4814590.1"/>
    </source>
</evidence>
<comment type="caution">
    <text evidence="2">The sequence shown here is derived from an EMBL/GenBank/DDBJ whole genome shotgun (WGS) entry which is preliminary data.</text>
</comment>
<evidence type="ECO:0000313" key="3">
    <source>
        <dbReference type="Proteomes" id="UP001500839"/>
    </source>
</evidence>
<keyword evidence="3" id="KW-1185">Reference proteome</keyword>
<sequence length="89" mass="9655">MGSGPDLFRSKHPIDACRSPSVNLGAPRRQAADERGCGGDDMVQRRGDAMTAEGRLVLAHAQIALLPDDLSRTRGHWSDLRHFLHALAA</sequence>
<dbReference type="EMBL" id="BAABKQ010000001">
    <property type="protein sequence ID" value="GAA4814590.1"/>
    <property type="molecule type" value="Genomic_DNA"/>
</dbReference>
<proteinExistence type="predicted"/>
<evidence type="ECO:0000256" key="1">
    <source>
        <dbReference type="SAM" id="MobiDB-lite"/>
    </source>
</evidence>
<name>A0ABP9CU80_9ACTN</name>
<accession>A0ABP9CU80</accession>
<dbReference type="Proteomes" id="UP001500839">
    <property type="component" value="Unassembled WGS sequence"/>
</dbReference>